<evidence type="ECO:0000313" key="2">
    <source>
        <dbReference type="EMBL" id="MCQ9303966.1"/>
    </source>
</evidence>
<evidence type="ECO:0008006" key="3">
    <source>
        <dbReference type="Google" id="ProtNLM"/>
    </source>
</evidence>
<reference evidence="2" key="3">
    <citation type="submission" date="2022-07" db="EMBL/GenBank/DDBJ databases">
        <title>Bacterial species isolated from the porcine tonsil microbiota.</title>
        <authorList>
            <person name="Oliveira I.M.F."/>
        </authorList>
    </citation>
    <scope>NUCLEOTIDE SEQUENCE</scope>
    <source>
        <strain evidence="2">8QC2O2</strain>
    </source>
</reference>
<dbReference type="EMBL" id="KX774480">
    <property type="protein sequence ID" value="AQX82961.1"/>
    <property type="molecule type" value="Genomic_DNA"/>
</dbReference>
<reference evidence="1" key="1">
    <citation type="submission" date="2016-08" db="EMBL/GenBank/DDBJ databases">
        <authorList>
            <person name="Tseng S.-P."/>
            <person name="Yang T.-Y."/>
        </authorList>
    </citation>
    <scope>NUCLEOTIDE SEQUENCE</scope>
    <source>
        <strain evidence="1">TXG-24</strain>
    </source>
</reference>
<dbReference type="RefSeq" id="WP_058611706.1">
    <property type="nucleotide sequence ID" value="NZ_CP064868.1"/>
</dbReference>
<dbReference type="Proteomes" id="UP001204068">
    <property type="component" value="Unassembled WGS sequence"/>
</dbReference>
<accession>A0A1U9VX13</accession>
<dbReference type="AlphaFoldDB" id="A0A1U9VX13"/>
<reference evidence="1" key="2">
    <citation type="journal article" date="2017" name="Sci. Rep.">
        <title>mecA-related structure in methicillin-resistant coagulase-negative staphylococci from street food in Taiwan.</title>
        <authorList>
            <person name="Yang T.Y."/>
            <person name="Hung W.W."/>
            <person name="Lin L."/>
            <person name="Hung W.C."/>
            <person name="Tseng S.P."/>
        </authorList>
    </citation>
    <scope>NUCLEOTIDE SEQUENCE</scope>
    <source>
        <strain evidence="1">TXG-24</strain>
    </source>
</reference>
<organism evidence="1">
    <name type="scientific">Mammaliicoccus sciuri</name>
    <name type="common">Staphylococcus sciuri</name>
    <dbReference type="NCBI Taxonomy" id="1296"/>
    <lineage>
        <taxon>Bacteria</taxon>
        <taxon>Bacillati</taxon>
        <taxon>Bacillota</taxon>
        <taxon>Bacilli</taxon>
        <taxon>Bacillales</taxon>
        <taxon>Staphylococcaceae</taxon>
        <taxon>Mammaliicoccus</taxon>
    </lineage>
</organism>
<sequence length="232" mass="25320">MVQSIEITGKNTIEGGTYNEINIKGMIKILKDVKANVVNISGKGFAHGEFNAKEMILSGKFIADKLVEIDDISCSGKIEVEEDLRFQNFDISGFVTILGNLVGGDLNITGKLSVDKECEVENFYTSGVVKILGLLNADDIEIKVYDHSYIKEIGGNTISIGNPKSPLNLFRSGKFLESNLIEGDKIDINYVKAKVVRGGDIVIKDNVEVDKVEYSGELTVSPKAKIGETIKI</sequence>
<proteinExistence type="predicted"/>
<dbReference type="EMBL" id="JANILD010000004">
    <property type="protein sequence ID" value="MCQ9303966.1"/>
    <property type="molecule type" value="Genomic_DNA"/>
</dbReference>
<protein>
    <recommendedName>
        <fullName evidence="3">Cell shape determination protein CcmA</fullName>
    </recommendedName>
</protein>
<name>A0A1U9VX13_MAMSC</name>
<gene>
    <name evidence="2" type="ORF">NQ032_10185</name>
</gene>
<evidence type="ECO:0000313" key="1">
    <source>
        <dbReference type="EMBL" id="AQX82961.1"/>
    </source>
</evidence>